<dbReference type="AlphaFoldDB" id="A0A2H3J305"/>
<proteinExistence type="predicted"/>
<evidence type="ECO:0000313" key="2">
    <source>
        <dbReference type="Proteomes" id="UP000218811"/>
    </source>
</evidence>
<evidence type="ECO:0000313" key="1">
    <source>
        <dbReference type="EMBL" id="PCH33119.1"/>
    </source>
</evidence>
<dbReference type="OrthoDB" id="2803918at2759"/>
<accession>A0A2H3J305</accession>
<dbReference type="OMA" id="TERAMIH"/>
<dbReference type="Proteomes" id="UP000218811">
    <property type="component" value="Unassembled WGS sequence"/>
</dbReference>
<dbReference type="EMBL" id="KB467831">
    <property type="protein sequence ID" value="PCH33119.1"/>
    <property type="molecule type" value="Genomic_DNA"/>
</dbReference>
<organism evidence="1 2">
    <name type="scientific">Wolfiporia cocos (strain MD-104)</name>
    <name type="common">Brown rot fungus</name>
    <dbReference type="NCBI Taxonomy" id="742152"/>
    <lineage>
        <taxon>Eukaryota</taxon>
        <taxon>Fungi</taxon>
        <taxon>Dikarya</taxon>
        <taxon>Basidiomycota</taxon>
        <taxon>Agaricomycotina</taxon>
        <taxon>Agaricomycetes</taxon>
        <taxon>Polyporales</taxon>
        <taxon>Phaeolaceae</taxon>
        <taxon>Wolfiporia</taxon>
    </lineage>
</organism>
<protein>
    <submittedName>
        <fullName evidence="1">Uncharacterized protein</fullName>
    </submittedName>
</protein>
<gene>
    <name evidence="1" type="ORF">WOLCODRAFT_159851</name>
</gene>
<keyword evidence="2" id="KW-1185">Reference proteome</keyword>
<reference evidence="1 2" key="1">
    <citation type="journal article" date="2012" name="Science">
        <title>The Paleozoic origin of enzymatic lignin decomposition reconstructed from 31 fungal genomes.</title>
        <authorList>
            <person name="Floudas D."/>
            <person name="Binder M."/>
            <person name="Riley R."/>
            <person name="Barry K."/>
            <person name="Blanchette R.A."/>
            <person name="Henrissat B."/>
            <person name="Martinez A.T."/>
            <person name="Otillar R."/>
            <person name="Spatafora J.W."/>
            <person name="Yadav J.S."/>
            <person name="Aerts A."/>
            <person name="Benoit I."/>
            <person name="Boyd A."/>
            <person name="Carlson A."/>
            <person name="Copeland A."/>
            <person name="Coutinho P.M."/>
            <person name="de Vries R.P."/>
            <person name="Ferreira P."/>
            <person name="Findley K."/>
            <person name="Foster B."/>
            <person name="Gaskell J."/>
            <person name="Glotzer D."/>
            <person name="Gorecki P."/>
            <person name="Heitman J."/>
            <person name="Hesse C."/>
            <person name="Hori C."/>
            <person name="Igarashi K."/>
            <person name="Jurgens J.A."/>
            <person name="Kallen N."/>
            <person name="Kersten P."/>
            <person name="Kohler A."/>
            <person name="Kuees U."/>
            <person name="Kumar T.K.A."/>
            <person name="Kuo A."/>
            <person name="LaButti K."/>
            <person name="Larrondo L.F."/>
            <person name="Lindquist E."/>
            <person name="Ling A."/>
            <person name="Lombard V."/>
            <person name="Lucas S."/>
            <person name="Lundell T."/>
            <person name="Martin R."/>
            <person name="McLaughlin D.J."/>
            <person name="Morgenstern I."/>
            <person name="Morin E."/>
            <person name="Murat C."/>
            <person name="Nagy L.G."/>
            <person name="Nolan M."/>
            <person name="Ohm R.A."/>
            <person name="Patyshakuliyeva A."/>
            <person name="Rokas A."/>
            <person name="Ruiz-Duenas F.J."/>
            <person name="Sabat G."/>
            <person name="Salamov A."/>
            <person name="Samejima M."/>
            <person name="Schmutz J."/>
            <person name="Slot J.C."/>
            <person name="St John F."/>
            <person name="Stenlid J."/>
            <person name="Sun H."/>
            <person name="Sun S."/>
            <person name="Syed K."/>
            <person name="Tsang A."/>
            <person name="Wiebenga A."/>
            <person name="Young D."/>
            <person name="Pisabarro A."/>
            <person name="Eastwood D.C."/>
            <person name="Martin F."/>
            <person name="Cullen D."/>
            <person name="Grigoriev I.V."/>
            <person name="Hibbett D.S."/>
        </authorList>
    </citation>
    <scope>NUCLEOTIDE SEQUENCE [LARGE SCALE GENOMIC DNA]</scope>
    <source>
        <strain evidence="1 2">MD-104</strain>
    </source>
</reference>
<name>A0A2H3J305_WOLCO</name>
<sequence length="450" mass="49081">MAALRHKPSHLSYAAYSLDLRTKFPLGDSSSVTEEGSWRERALALEEDLRKLQVKYGQEHSELLSLRDATPILDTRGESATTSAVKRKQKKKNVLPLTHPESLRQTFNFKSVLTGTSKDGYPQASSRSLVMQSLDALDTLSTARASSRSSTPDELFLVILMQAVDALGGLLVSLLSPGSALPSSNDTLAAICTLVERLLLQVVPLLTDSNHKSVPSKAEDPAIMGVFLGRLSSAILVPIMQSFAPLSNSYILTLLAPRGKTHKKSFKHQESEADIRPAVFAIIDRALAILDSLMTNSSTSTATQVQAAKHALTLEATRVLVQLFADPHAPNPGDGVPKPRQGVDVRLPLSQRLHKLARKDTIWYLCNTLHLVLPAPFVGTSVPTQTREQDVLLADAIYAALAELLQHAKVKLPATSPSTTDMANEVRRYDLDEVERGMVLAVIERAWLGR</sequence>